<keyword evidence="2" id="KW-1185">Reference proteome</keyword>
<protein>
    <submittedName>
        <fullName evidence="1">Uncharacterized protein</fullName>
    </submittedName>
</protein>
<dbReference type="OrthoDB" id="10004199at2"/>
<name>A0A1L3GCY7_SYNAC</name>
<evidence type="ECO:0000313" key="2">
    <source>
        <dbReference type="Proteomes" id="UP000182264"/>
    </source>
</evidence>
<reference evidence="1 2" key="1">
    <citation type="journal article" date="2017" name="Genome Announc.">
        <title>Complete Genome Sequences of Two Acetylene-Fermenting Pelobacter acetylenicus Strains.</title>
        <authorList>
            <person name="Sutton J.M."/>
            <person name="Baesman S.M."/>
            <person name="Fierst J.L."/>
            <person name="Poret-Peterson A.T."/>
            <person name="Oremland R.S."/>
            <person name="Dunlap D.S."/>
            <person name="Akob D.M."/>
        </authorList>
    </citation>
    <scope>NUCLEOTIDE SEQUENCE [LARGE SCALE GENOMIC DNA]</scope>
    <source>
        <strain evidence="1 2">DSM 3247</strain>
    </source>
</reference>
<dbReference type="Proteomes" id="UP000182264">
    <property type="component" value="Chromosome"/>
</dbReference>
<dbReference type="RefSeq" id="WP_072285589.1">
    <property type="nucleotide sequence ID" value="NZ_CP015455.1"/>
</dbReference>
<proteinExistence type="predicted"/>
<dbReference type="KEGG" id="pace:A6070_09740"/>
<dbReference type="EMBL" id="CP015518">
    <property type="protein sequence ID" value="APG23777.1"/>
    <property type="molecule type" value="Genomic_DNA"/>
</dbReference>
<gene>
    <name evidence="1" type="ORF">A7E75_01130</name>
</gene>
<organism evidence="1 2">
    <name type="scientific">Syntrophotalea acetylenica</name>
    <name type="common">Pelobacter acetylenicus</name>
    <dbReference type="NCBI Taxonomy" id="29542"/>
    <lineage>
        <taxon>Bacteria</taxon>
        <taxon>Pseudomonadati</taxon>
        <taxon>Thermodesulfobacteriota</taxon>
        <taxon>Desulfuromonadia</taxon>
        <taxon>Desulfuromonadales</taxon>
        <taxon>Syntrophotaleaceae</taxon>
        <taxon>Syntrophotalea</taxon>
    </lineage>
</organism>
<dbReference type="STRING" id="29542.A6070_09740"/>
<evidence type="ECO:0000313" key="1">
    <source>
        <dbReference type="EMBL" id="APG23777.1"/>
    </source>
</evidence>
<accession>A0A1L3GCY7</accession>
<sequence length="130" mass="14110">MSPLLIVLILAALLGLAGVGVAVTLALRLRRLERQLHRETPAAEPCSAFQAPLLQAALSERLHRNPFHRAVPDRYKLAADLLGQGMTAQQIADLLGLPPAEVRQLVNLSKINRSRPDAAKAPKEMAPFGR</sequence>
<dbReference type="AlphaFoldDB" id="A0A1L3GCY7"/>